<comment type="caution">
    <text evidence="1">The sequence shown here is derived from an EMBL/GenBank/DDBJ whole genome shotgun (WGS) entry which is preliminary data.</text>
</comment>
<name>A0A2S7K164_9PROT</name>
<dbReference type="InterPro" id="IPR045500">
    <property type="entry name" value="DUF6491"/>
</dbReference>
<dbReference type="Proteomes" id="UP000239504">
    <property type="component" value="Unassembled WGS sequence"/>
</dbReference>
<proteinExistence type="predicted"/>
<keyword evidence="2" id="KW-1185">Reference proteome</keyword>
<gene>
    <name evidence="1" type="ORF">CW354_17630</name>
</gene>
<dbReference type="AlphaFoldDB" id="A0A2S7K164"/>
<organism evidence="1 2">
    <name type="scientific">Hyphococcus luteus</name>
    <dbReference type="NCBI Taxonomy" id="2058213"/>
    <lineage>
        <taxon>Bacteria</taxon>
        <taxon>Pseudomonadati</taxon>
        <taxon>Pseudomonadota</taxon>
        <taxon>Alphaproteobacteria</taxon>
        <taxon>Parvularculales</taxon>
        <taxon>Parvularculaceae</taxon>
        <taxon>Hyphococcus</taxon>
    </lineage>
</organism>
<dbReference type="PROSITE" id="PS51257">
    <property type="entry name" value="PROKAR_LIPOPROTEIN"/>
    <property type="match status" value="1"/>
</dbReference>
<evidence type="ECO:0000313" key="1">
    <source>
        <dbReference type="EMBL" id="PQA86178.1"/>
    </source>
</evidence>
<sequence length="126" mass="13867">MKKILMSGAVLSLAACQAYPDKTDDSLQAEIAQKQGEEVSRICFARTINSWRPLGDDAVLIEQGVNDWYQLSLSGACKPEWAFDAIALKTRGSSCITKGDKISTPDSITGGPCFITDMHEWNEPRR</sequence>
<dbReference type="Pfam" id="PF20101">
    <property type="entry name" value="DUF6491"/>
    <property type="match status" value="1"/>
</dbReference>
<evidence type="ECO:0000313" key="2">
    <source>
        <dbReference type="Proteomes" id="UP000239504"/>
    </source>
</evidence>
<protein>
    <submittedName>
        <fullName evidence="1">Uncharacterized protein</fullName>
    </submittedName>
</protein>
<dbReference type="RefSeq" id="WP_104831390.1">
    <property type="nucleotide sequence ID" value="NZ_PJCH01000015.1"/>
</dbReference>
<dbReference type="EMBL" id="PJCH01000015">
    <property type="protein sequence ID" value="PQA86178.1"/>
    <property type="molecule type" value="Genomic_DNA"/>
</dbReference>
<reference evidence="1 2" key="1">
    <citation type="submission" date="2017-12" db="EMBL/GenBank/DDBJ databases">
        <authorList>
            <person name="Hurst M.R.H."/>
        </authorList>
    </citation>
    <scope>NUCLEOTIDE SEQUENCE [LARGE SCALE GENOMIC DNA]</scope>
    <source>
        <strain evidence="1 2">SY-3-19</strain>
    </source>
</reference>
<dbReference type="OrthoDB" id="6400990at2"/>
<accession>A0A2S7K164</accession>